<keyword evidence="1" id="KW-0732">Signal</keyword>
<name>A0A9K3PQ89_9STRA</name>
<organism evidence="4 5">
    <name type="scientific">Nitzschia inconspicua</name>
    <dbReference type="NCBI Taxonomy" id="303405"/>
    <lineage>
        <taxon>Eukaryota</taxon>
        <taxon>Sar</taxon>
        <taxon>Stramenopiles</taxon>
        <taxon>Ochrophyta</taxon>
        <taxon>Bacillariophyta</taxon>
        <taxon>Bacillariophyceae</taxon>
        <taxon>Bacillariophycidae</taxon>
        <taxon>Bacillariales</taxon>
        <taxon>Bacillariaceae</taxon>
        <taxon>Nitzschia</taxon>
    </lineage>
</organism>
<feature type="signal peptide" evidence="1">
    <location>
        <begin position="1"/>
        <end position="23"/>
    </location>
</feature>
<sequence>MLIHRLLTAAFLAVGVTVRLCGAFHAPTRMHRKIVCSGTDTVTSSSTASSTTSYSHLRTVDNDYIHQGGEKFQVGIAGAGAVAFATAAILSKNGHDVMLWSPSGRGTKDLHANLSADSHVNQRTDQTFLTASGAMDYHFVPRIAASSEQLVKENQVVLICLPANGHKHVFDELAPQLSISLTCKHVIISSHASLGALYLTKAVEQYQQQTQLQTKNNELNFPTITAWGTTVCTARRPSGTTVDVKSIRKSVDLCTIPEQESPSALKLCQSLFPHTNFQPRDGLLAISLSNLNPQNHLGMALGNISRMDKGEAWYQFQMTTPAIGRFLQGLDQERLEIARALGVDVKTIYEHFSLSFHVPISESISDMCQQIHKSGNDVYGPNTPSSRYITEDVPFGLVLTATLGRMVGRPALLHESGIMICNSMYGCDFVAKNDLLQSLKLDEMTLEDLQRAIRTGRNVVLDQQQERTPTSVK</sequence>
<dbReference type="Pfam" id="PF02317">
    <property type="entry name" value="Octopine_DH"/>
    <property type="match status" value="1"/>
</dbReference>
<dbReference type="Pfam" id="PF03807">
    <property type="entry name" value="F420_oxidored"/>
    <property type="match status" value="1"/>
</dbReference>
<feature type="domain" description="Opine dehydrogenase" evidence="2">
    <location>
        <begin position="280"/>
        <end position="424"/>
    </location>
</feature>
<reference evidence="4" key="1">
    <citation type="journal article" date="2021" name="Sci. Rep.">
        <title>Diploid genomic architecture of Nitzschia inconspicua, an elite biomass production diatom.</title>
        <authorList>
            <person name="Oliver A."/>
            <person name="Podell S."/>
            <person name="Pinowska A."/>
            <person name="Traller J.C."/>
            <person name="Smith S.R."/>
            <person name="McClure R."/>
            <person name="Beliaev A."/>
            <person name="Bohutskyi P."/>
            <person name="Hill E.A."/>
            <person name="Rabines A."/>
            <person name="Zheng H."/>
            <person name="Allen L.Z."/>
            <person name="Kuo A."/>
            <person name="Grigoriev I.V."/>
            <person name="Allen A.E."/>
            <person name="Hazlebeck D."/>
            <person name="Allen E.E."/>
        </authorList>
    </citation>
    <scope>NUCLEOTIDE SEQUENCE</scope>
    <source>
        <strain evidence="4">Hildebrandi</strain>
    </source>
</reference>
<reference evidence="4" key="2">
    <citation type="submission" date="2021-04" db="EMBL/GenBank/DDBJ databases">
        <authorList>
            <person name="Podell S."/>
        </authorList>
    </citation>
    <scope>NUCLEOTIDE SEQUENCE</scope>
    <source>
        <strain evidence="4">Hildebrandi</strain>
    </source>
</reference>
<dbReference type="InterPro" id="IPR051729">
    <property type="entry name" value="Opine/Lysopine_DH"/>
</dbReference>
<dbReference type="OrthoDB" id="4394513at2759"/>
<dbReference type="AlphaFoldDB" id="A0A9K3PQ89"/>
<keyword evidence="5" id="KW-1185">Reference proteome</keyword>
<feature type="chain" id="PRO_5039914262" evidence="1">
    <location>
        <begin position="24"/>
        <end position="473"/>
    </location>
</feature>
<dbReference type="Proteomes" id="UP000693970">
    <property type="component" value="Unassembled WGS sequence"/>
</dbReference>
<evidence type="ECO:0000256" key="1">
    <source>
        <dbReference type="SAM" id="SignalP"/>
    </source>
</evidence>
<evidence type="ECO:0000313" key="5">
    <source>
        <dbReference type="Proteomes" id="UP000693970"/>
    </source>
</evidence>
<evidence type="ECO:0000259" key="2">
    <source>
        <dbReference type="Pfam" id="PF02317"/>
    </source>
</evidence>
<dbReference type="PANTHER" id="PTHR38015">
    <property type="entry name" value="BLR6086 PROTEIN"/>
    <property type="match status" value="1"/>
</dbReference>
<proteinExistence type="predicted"/>
<accession>A0A9K3PQ89</accession>
<dbReference type="PANTHER" id="PTHR38015:SF1">
    <property type="entry name" value="OPINE DEHYDROGENASE DOMAIN-CONTAINING PROTEIN"/>
    <property type="match status" value="1"/>
</dbReference>
<evidence type="ECO:0000259" key="3">
    <source>
        <dbReference type="Pfam" id="PF03807"/>
    </source>
</evidence>
<dbReference type="InterPro" id="IPR003421">
    <property type="entry name" value="Opine_DH"/>
</dbReference>
<dbReference type="EMBL" id="JAGRRH010000017">
    <property type="protein sequence ID" value="KAG7353234.1"/>
    <property type="molecule type" value="Genomic_DNA"/>
</dbReference>
<gene>
    <name evidence="4" type="ORF">IV203_009283</name>
</gene>
<evidence type="ECO:0000313" key="4">
    <source>
        <dbReference type="EMBL" id="KAG7353234.1"/>
    </source>
</evidence>
<comment type="caution">
    <text evidence="4">The sequence shown here is derived from an EMBL/GenBank/DDBJ whole genome shotgun (WGS) entry which is preliminary data.</text>
</comment>
<feature type="domain" description="Pyrroline-5-carboxylate reductase catalytic N-terminal" evidence="3">
    <location>
        <begin position="74"/>
        <end position="176"/>
    </location>
</feature>
<dbReference type="InterPro" id="IPR028939">
    <property type="entry name" value="P5C_Rdtase_cat_N"/>
</dbReference>
<protein>
    <submittedName>
        <fullName evidence="4">Coenzyme 420-dependent octopine/nopaline dehydrogenase</fullName>
    </submittedName>
</protein>
<dbReference type="GO" id="GO:0016491">
    <property type="term" value="F:oxidoreductase activity"/>
    <property type="evidence" value="ECO:0007669"/>
    <property type="project" value="InterPro"/>
</dbReference>